<feature type="region of interest" description="Disordered" evidence="1">
    <location>
        <begin position="188"/>
        <end position="229"/>
    </location>
</feature>
<feature type="region of interest" description="Disordered" evidence="1">
    <location>
        <begin position="328"/>
        <end position="355"/>
    </location>
</feature>
<reference evidence="2" key="1">
    <citation type="submission" date="2019-03" db="EMBL/GenBank/DDBJ databases">
        <title>Improved annotation for the trematode Fasciola hepatica.</title>
        <authorList>
            <person name="Choi Y.-J."/>
            <person name="Martin J."/>
            <person name="Mitreva M."/>
        </authorList>
    </citation>
    <scope>NUCLEOTIDE SEQUENCE [LARGE SCALE GENOMIC DNA]</scope>
</reference>
<feature type="region of interest" description="Disordered" evidence="1">
    <location>
        <begin position="1"/>
        <end position="22"/>
    </location>
</feature>
<gene>
    <name evidence="2" type="ORF">D915_008279</name>
</gene>
<feature type="compositionally biased region" description="Polar residues" evidence="1">
    <location>
        <begin position="331"/>
        <end position="343"/>
    </location>
</feature>
<protein>
    <submittedName>
        <fullName evidence="2">Uncharacterized protein</fullName>
    </submittedName>
</protein>
<comment type="caution">
    <text evidence="2">The sequence shown here is derived from an EMBL/GenBank/DDBJ whole genome shotgun (WGS) entry which is preliminary data.</text>
</comment>
<evidence type="ECO:0000313" key="2">
    <source>
        <dbReference type="EMBL" id="THD21110.1"/>
    </source>
</evidence>
<dbReference type="Proteomes" id="UP000230066">
    <property type="component" value="Unassembled WGS sequence"/>
</dbReference>
<organism evidence="2 3">
    <name type="scientific">Fasciola hepatica</name>
    <name type="common">Liver fluke</name>
    <dbReference type="NCBI Taxonomy" id="6192"/>
    <lineage>
        <taxon>Eukaryota</taxon>
        <taxon>Metazoa</taxon>
        <taxon>Spiralia</taxon>
        <taxon>Lophotrochozoa</taxon>
        <taxon>Platyhelminthes</taxon>
        <taxon>Trematoda</taxon>
        <taxon>Digenea</taxon>
        <taxon>Plagiorchiida</taxon>
        <taxon>Echinostomata</taxon>
        <taxon>Echinostomatoidea</taxon>
        <taxon>Fasciolidae</taxon>
        <taxon>Fasciola</taxon>
    </lineage>
</organism>
<evidence type="ECO:0000313" key="3">
    <source>
        <dbReference type="Proteomes" id="UP000230066"/>
    </source>
</evidence>
<dbReference type="AlphaFoldDB" id="A0A4E0RY32"/>
<sequence>DQQQHVGEPGSGAFSTSSHFGPPTCGSSIGLPKYQLLYRRGPSLSPCGSDVTANVYGVATGGYPPNMYTQRPTDSRSGPPVVCFSLKYERGEQATQYTSHKAVSEQKQKQKSKATFAHTFQILIAAAAALNLGSGLCDTCISGPGTRNTSTSENVPAAPPPSALQFNQSLLPTHLHAYSAPSFLPPTASSVKSPLPRVPTGNPLTLQAPDRRSQSTGLPRASNCGVGPGPPPVSSPLFILHRGLRKSILQPPGFLPPTAPAQRPQVSNPVTNSFFSSGLASYAEVVGGKLTKERLPPPLTHPPFDPAIAAALEFAAAQLPQGVAAGLGFRQPSTSNPQLQQPGYNLPITPGSNAG</sequence>
<dbReference type="EMBL" id="JXXN02003843">
    <property type="protein sequence ID" value="THD21110.1"/>
    <property type="molecule type" value="Genomic_DNA"/>
</dbReference>
<feature type="non-terminal residue" evidence="2">
    <location>
        <position position="1"/>
    </location>
</feature>
<name>A0A4E0RY32_FASHE</name>
<keyword evidence="3" id="KW-1185">Reference proteome</keyword>
<accession>A0A4E0RY32</accession>
<evidence type="ECO:0000256" key="1">
    <source>
        <dbReference type="SAM" id="MobiDB-lite"/>
    </source>
</evidence>
<proteinExistence type="predicted"/>